<dbReference type="SUPFAM" id="SSF56784">
    <property type="entry name" value="HAD-like"/>
    <property type="match status" value="1"/>
</dbReference>
<keyword evidence="2" id="KW-1185">Reference proteome</keyword>
<name>A0ABW1SNJ0_9LACO</name>
<dbReference type="PANTHER" id="PTHR10000">
    <property type="entry name" value="PHOSPHOSERINE PHOSPHATASE"/>
    <property type="match status" value="1"/>
</dbReference>
<dbReference type="EMBL" id="JBHSSK010000001">
    <property type="protein sequence ID" value="MFC6205954.1"/>
    <property type="molecule type" value="Genomic_DNA"/>
</dbReference>
<gene>
    <name evidence="1" type="ORF">ACFP1G_00315</name>
</gene>
<dbReference type="GO" id="GO:0016787">
    <property type="term" value="F:hydrolase activity"/>
    <property type="evidence" value="ECO:0007669"/>
    <property type="project" value="UniProtKB-KW"/>
</dbReference>
<accession>A0ABW1SNJ0</accession>
<reference evidence="2" key="1">
    <citation type="journal article" date="2019" name="Int. J. Syst. Evol. Microbiol.">
        <title>The Global Catalogue of Microorganisms (GCM) 10K type strain sequencing project: providing services to taxonomists for standard genome sequencing and annotation.</title>
        <authorList>
            <consortium name="The Broad Institute Genomics Platform"/>
            <consortium name="The Broad Institute Genome Sequencing Center for Infectious Disease"/>
            <person name="Wu L."/>
            <person name="Ma J."/>
        </authorList>
    </citation>
    <scope>NUCLEOTIDE SEQUENCE [LARGE SCALE GENOMIC DNA]</scope>
    <source>
        <strain evidence="2">CCM 8905</strain>
    </source>
</reference>
<dbReference type="Proteomes" id="UP001596254">
    <property type="component" value="Unassembled WGS sequence"/>
</dbReference>
<dbReference type="Gene3D" id="3.40.50.1000">
    <property type="entry name" value="HAD superfamily/HAD-like"/>
    <property type="match status" value="2"/>
</dbReference>
<dbReference type="NCBIfam" id="TIGR01484">
    <property type="entry name" value="HAD-SF-IIB"/>
    <property type="match status" value="1"/>
</dbReference>
<proteinExistence type="predicted"/>
<comment type="caution">
    <text evidence="1">The sequence shown here is derived from an EMBL/GenBank/DDBJ whole genome shotgun (WGS) entry which is preliminary data.</text>
</comment>
<dbReference type="PANTHER" id="PTHR10000:SF53">
    <property type="entry name" value="5-AMINO-6-(5-PHOSPHO-D-RIBITYLAMINO)URACIL PHOSPHATASE YBJI-RELATED"/>
    <property type="match status" value="1"/>
</dbReference>
<dbReference type="Gene3D" id="3.30.1240.10">
    <property type="match status" value="1"/>
</dbReference>
<dbReference type="Pfam" id="PF08282">
    <property type="entry name" value="Hydrolase_3"/>
    <property type="match status" value="1"/>
</dbReference>
<dbReference type="RefSeq" id="WP_125692756.1">
    <property type="nucleotide sequence ID" value="NZ_JBHSSK010000001.1"/>
</dbReference>
<dbReference type="InterPro" id="IPR006379">
    <property type="entry name" value="HAD-SF_hydro_IIB"/>
</dbReference>
<sequence>MLPRLIATDLDGTFLDVNGAYNRQKFDAILGEMKARGSRFVVTTGDPLDHVQALFAPLRNREQLTYVVEDGALITTASGSQLQMTTLPQLHWQTAVSWLEMTPIMAGCFIIVCGAERAYTTLPADSQRFAESREFYPSLTSVVDLTTVSAAILKLDITWLRTDVVAQVAAFNTRFAGELVGVSSGLGGMNVSLPQVSKAAGLAFLGQQWGITPAEMAAFGDSGNDLTMLQLVGQGFAVANAAPELATQPHLKGTNEQGAVMAQIAEWLV</sequence>
<organism evidence="1 2">
    <name type="scientific">Levilactobacillus tongjiangensis</name>
    <dbReference type="NCBI Taxonomy" id="2486023"/>
    <lineage>
        <taxon>Bacteria</taxon>
        <taxon>Bacillati</taxon>
        <taxon>Bacillota</taxon>
        <taxon>Bacilli</taxon>
        <taxon>Lactobacillales</taxon>
        <taxon>Lactobacillaceae</taxon>
        <taxon>Levilactobacillus</taxon>
    </lineage>
</organism>
<protein>
    <submittedName>
        <fullName evidence="1">HAD-IIB family hydrolase</fullName>
    </submittedName>
</protein>
<evidence type="ECO:0000313" key="2">
    <source>
        <dbReference type="Proteomes" id="UP001596254"/>
    </source>
</evidence>
<keyword evidence="1" id="KW-0378">Hydrolase</keyword>
<dbReference type="InterPro" id="IPR023214">
    <property type="entry name" value="HAD_sf"/>
</dbReference>
<dbReference type="InterPro" id="IPR036412">
    <property type="entry name" value="HAD-like_sf"/>
</dbReference>
<evidence type="ECO:0000313" key="1">
    <source>
        <dbReference type="EMBL" id="MFC6205954.1"/>
    </source>
</evidence>